<accession>A0A4R0IJ66</accession>
<gene>
    <name evidence="2" type="ORF">E0H50_28385</name>
</gene>
<evidence type="ECO:0000313" key="2">
    <source>
        <dbReference type="EMBL" id="TCC28745.1"/>
    </source>
</evidence>
<evidence type="ECO:0000313" key="3">
    <source>
        <dbReference type="Proteomes" id="UP000292695"/>
    </source>
</evidence>
<reference evidence="2 3" key="1">
    <citation type="submission" date="2019-02" db="EMBL/GenBank/DDBJ databases">
        <title>Kribbella capetownensis sp. nov. and Kribbella speibonae sp. nov., isolated from soil.</title>
        <authorList>
            <person name="Curtis S.M."/>
            <person name="Norton I."/>
            <person name="Everest G.J."/>
            <person name="Meyers P.R."/>
        </authorList>
    </citation>
    <scope>NUCLEOTIDE SEQUENCE [LARGE SCALE GENOMIC DNA]</scope>
    <source>
        <strain evidence="2 3">DSM 27082</strain>
    </source>
</reference>
<dbReference type="EMBL" id="SJKA01000011">
    <property type="protein sequence ID" value="TCC28745.1"/>
    <property type="molecule type" value="Genomic_DNA"/>
</dbReference>
<comment type="caution">
    <text evidence="2">The sequence shown here is derived from an EMBL/GenBank/DDBJ whole genome shotgun (WGS) entry which is preliminary data.</text>
</comment>
<sequence>MRRAIRALAVALAAVAIAVLGSSAPAWAIYMNSGVSCHKTADSSYPFGPHIHSAASGVDFPRNTQIDVLQQWFEDGTYFASTSTRIYTTSTGSWSVPSDVRLAEYPNHNRFDMTVFVYQVSSDKLLYQQTRGCWMIPPALN</sequence>
<protein>
    <recommendedName>
        <fullName evidence="4">Secreted protein</fullName>
    </recommendedName>
</protein>
<dbReference type="RefSeq" id="WP_131293587.1">
    <property type="nucleotide sequence ID" value="NZ_SJKA01000011.1"/>
</dbReference>
<dbReference type="Proteomes" id="UP000292695">
    <property type="component" value="Unassembled WGS sequence"/>
</dbReference>
<evidence type="ECO:0008006" key="4">
    <source>
        <dbReference type="Google" id="ProtNLM"/>
    </source>
</evidence>
<proteinExistence type="predicted"/>
<dbReference type="AlphaFoldDB" id="A0A4R0IJ66"/>
<evidence type="ECO:0000256" key="1">
    <source>
        <dbReference type="SAM" id="SignalP"/>
    </source>
</evidence>
<name>A0A4R0IJ66_9ACTN</name>
<keyword evidence="1" id="KW-0732">Signal</keyword>
<organism evidence="2 3">
    <name type="scientific">Kribbella sindirgiensis</name>
    <dbReference type="NCBI Taxonomy" id="1124744"/>
    <lineage>
        <taxon>Bacteria</taxon>
        <taxon>Bacillati</taxon>
        <taxon>Actinomycetota</taxon>
        <taxon>Actinomycetes</taxon>
        <taxon>Propionibacteriales</taxon>
        <taxon>Kribbellaceae</taxon>
        <taxon>Kribbella</taxon>
    </lineage>
</organism>
<keyword evidence="3" id="KW-1185">Reference proteome</keyword>
<feature type="signal peptide" evidence="1">
    <location>
        <begin position="1"/>
        <end position="28"/>
    </location>
</feature>
<feature type="chain" id="PRO_5020544545" description="Secreted protein" evidence="1">
    <location>
        <begin position="29"/>
        <end position="141"/>
    </location>
</feature>